<sequence>MNNILLFILIAIVIVLFLEFTKQKSSENFEDSKPAVFEESINDQNYSNKYIPEELSNDVPTIKTINACPLKENDVQTDYYIKRILGQNTQRCPKPTQTIKEFNKDFFKFRDYTYNNSSMTLDPVDKITNLYLDGDLGQAGRHSTMKIRDIFDQVTCGQNLYTKPCVRLPHFDNTMHDGYNYNQMTGMYNTRDTWNYNNEKEMNGGQVDKNLYGNDPEDLRQFPAFNTLFSKN</sequence>
<reference evidence="1 2" key="1">
    <citation type="submission" date="2020-04" db="EMBL/GenBank/DDBJ databases">
        <title>Advantages and limits of metagenomic assembly and binning of a giant virus.</title>
        <authorList>
            <person name="Schulz F."/>
            <person name="Andreani J."/>
            <person name="Francis R."/>
            <person name="Boudjemaa H."/>
            <person name="Bou Khalil J.Y."/>
            <person name="Lee J."/>
            <person name="La Scola B."/>
            <person name="Woyke T."/>
        </authorList>
    </citation>
    <scope>NUCLEOTIDE SEQUENCE [LARGE SCALE GENOMIC DNA]</scope>
    <source>
        <strain evidence="1 2">FV1/VV64</strain>
    </source>
</reference>
<evidence type="ECO:0000313" key="2">
    <source>
        <dbReference type="Proteomes" id="UP001162001"/>
    </source>
</evidence>
<gene>
    <name evidence="1" type="ORF">Fadolivirus_1_380</name>
</gene>
<organism evidence="1 2">
    <name type="scientific">Fadolivirus FV1/VV64</name>
    <dbReference type="NCBI Taxonomy" id="3070911"/>
    <lineage>
        <taxon>Viruses</taxon>
        <taxon>Varidnaviria</taxon>
        <taxon>Bamfordvirae</taxon>
        <taxon>Nucleocytoviricota</taxon>
        <taxon>Megaviricetes</taxon>
        <taxon>Imitervirales</taxon>
        <taxon>Mimiviridae</taxon>
        <taxon>Klosneuvirinae</taxon>
        <taxon>Fadolivirus</taxon>
        <taxon>Fadolivirus algeromassiliense</taxon>
    </lineage>
</organism>
<accession>A0A7D3R1J6</accession>
<evidence type="ECO:0000313" key="1">
    <source>
        <dbReference type="EMBL" id="QKF93838.1"/>
    </source>
</evidence>
<protein>
    <submittedName>
        <fullName evidence="1">Uncharacterized protein</fullName>
    </submittedName>
</protein>
<dbReference type="Proteomes" id="UP001162001">
    <property type="component" value="Segment"/>
</dbReference>
<keyword evidence="2" id="KW-1185">Reference proteome</keyword>
<proteinExistence type="predicted"/>
<dbReference type="EMBL" id="MT418680">
    <property type="protein sequence ID" value="QKF93838.1"/>
    <property type="molecule type" value="Genomic_DNA"/>
</dbReference>
<name>A0A7D3R1J6_9VIRU</name>